<comment type="subcellular location">
    <subcellularLocation>
        <location evidence="1 11">Endoplasmic reticulum membrane</location>
        <topology evidence="1 11">Multi-pass membrane protein</topology>
    </subcellularLocation>
</comment>
<evidence type="ECO:0000256" key="7">
    <source>
        <dbReference type="ARBA" id="ARBA00022692"/>
    </source>
</evidence>
<keyword evidence="10 11" id="KW-0472">Membrane</keyword>
<dbReference type="HOGENOM" id="CLU_026116_0_0_1"/>
<dbReference type="EMBL" id="GL379898">
    <property type="protein sequence ID" value="EGT32816.1"/>
    <property type="molecule type" value="Genomic_DNA"/>
</dbReference>
<proteinExistence type="inferred from homology"/>
<feature type="transmembrane region" description="Helical" evidence="11">
    <location>
        <begin position="246"/>
        <end position="275"/>
    </location>
</feature>
<dbReference type="InterPro" id="IPR007315">
    <property type="entry name" value="PIG-V/Gpi18"/>
</dbReference>
<feature type="coiled-coil region" evidence="12">
    <location>
        <begin position="4"/>
        <end position="31"/>
    </location>
</feature>
<feature type="transmembrane region" description="Helical" evidence="11">
    <location>
        <begin position="131"/>
        <end position="153"/>
    </location>
</feature>
<evidence type="ECO:0000256" key="10">
    <source>
        <dbReference type="ARBA" id="ARBA00023136"/>
    </source>
</evidence>
<evidence type="ECO:0000256" key="11">
    <source>
        <dbReference type="RuleBase" id="RU363112"/>
    </source>
</evidence>
<evidence type="ECO:0000256" key="3">
    <source>
        <dbReference type="ARBA" id="ARBA00008698"/>
    </source>
</evidence>
<dbReference type="UniPathway" id="UPA00196"/>
<evidence type="ECO:0000256" key="6">
    <source>
        <dbReference type="ARBA" id="ARBA00022679"/>
    </source>
</evidence>
<keyword evidence="15" id="KW-1185">Reference proteome</keyword>
<keyword evidence="7 11" id="KW-0812">Transmembrane</keyword>
<keyword evidence="9 11" id="KW-1133">Transmembrane helix</keyword>
<comment type="pathway">
    <text evidence="2 11">Glycolipid biosynthesis; glycosylphosphatidylinositol-anchor biosynthesis.</text>
</comment>
<feature type="transmembrane region" description="Helical" evidence="11">
    <location>
        <begin position="282"/>
        <end position="299"/>
    </location>
</feature>
<dbReference type="FunCoup" id="G0NK45">
    <property type="interactions" value="1566"/>
</dbReference>
<evidence type="ECO:0000256" key="8">
    <source>
        <dbReference type="ARBA" id="ARBA00022824"/>
    </source>
</evidence>
<comment type="similarity">
    <text evidence="3 11">Belongs to the PIGV family.</text>
</comment>
<dbReference type="eggNOG" id="KOG2647">
    <property type="taxonomic scope" value="Eukaryota"/>
</dbReference>
<feature type="transmembrane region" description="Helical" evidence="11">
    <location>
        <begin position="352"/>
        <end position="368"/>
    </location>
</feature>
<evidence type="ECO:0000256" key="5">
    <source>
        <dbReference type="ARBA" id="ARBA00022676"/>
    </source>
</evidence>
<feature type="transmembrane region" description="Helical" evidence="11">
    <location>
        <begin position="327"/>
        <end position="346"/>
    </location>
</feature>
<sequence>MTRHNVKRDSRADAEEEITDLEARIFTYEEAASVRDENYTGFSFLNFFNFPMPNKIREMDAIGENTFSSKTSAFFIERTFGSNEKEEQSRDGSPKSSAESTDYSCDSDDSGSEPGTEDEKKARRDWKLCQCLWFCLRQLFFSRVWVLILQFIASYFSGERFRTDAFNLADDIIEPGKSVLGDLLVRRGLLGLRRWDAQHFLFIADNHYIFEPSLAFFPGFPEVVNIFRIGVQEYMTNSFGWTFPSWVITGIVAVLINLFFFHVAGISLFIVVLMITRSVKQSFLAVSIFAYNPASIFFTSAYSESMFFTLTITGFNFMLGAIRSINIFSRIASAIIGTVVFGLSFVVRSNGFLNIIFVAWYWCAVFLWEPERPVPDCLILAESISGLRNNDRYRREGLARMREYRKKRSQTRKVFQWTDPGFSRLKLIFLLSIFAVIALGIFFGSHVFMANSIAEEFCEADANQKELVAKVTKQIRMSSKVVTLVDAWERTTWCRQVKIVVEILRVFII</sequence>
<evidence type="ECO:0000256" key="2">
    <source>
        <dbReference type="ARBA" id="ARBA00004687"/>
    </source>
</evidence>
<feature type="compositionally biased region" description="Polar residues" evidence="13">
    <location>
        <begin position="94"/>
        <end position="104"/>
    </location>
</feature>
<accession>G0NK45</accession>
<dbReference type="Proteomes" id="UP000008068">
    <property type="component" value="Unassembled WGS sequence"/>
</dbReference>
<dbReference type="STRING" id="135651.G0NK45"/>
<dbReference type="GO" id="GO:0005789">
    <property type="term" value="C:endoplasmic reticulum membrane"/>
    <property type="evidence" value="ECO:0007669"/>
    <property type="project" value="UniProtKB-SubCell"/>
</dbReference>
<dbReference type="PANTHER" id="PTHR12468:SF2">
    <property type="entry name" value="GPI MANNOSYLTRANSFERASE 2"/>
    <property type="match status" value="1"/>
</dbReference>
<evidence type="ECO:0000256" key="12">
    <source>
        <dbReference type="SAM" id="Coils"/>
    </source>
</evidence>
<evidence type="ECO:0000313" key="15">
    <source>
        <dbReference type="Proteomes" id="UP000008068"/>
    </source>
</evidence>
<evidence type="ECO:0000256" key="13">
    <source>
        <dbReference type="SAM" id="MobiDB-lite"/>
    </source>
</evidence>
<dbReference type="OrthoDB" id="10252502at2759"/>
<evidence type="ECO:0000256" key="9">
    <source>
        <dbReference type="ARBA" id="ARBA00022989"/>
    </source>
</evidence>
<gene>
    <name evidence="14" type="ORF">CAEBREN_23442</name>
</gene>
<comment type="caution">
    <text evidence="11">Lacks conserved residue(s) required for the propagation of feature annotation.</text>
</comment>
<dbReference type="GO" id="GO:0004376">
    <property type="term" value="F:GPI mannosyltransferase activity"/>
    <property type="evidence" value="ECO:0007669"/>
    <property type="project" value="InterPro"/>
</dbReference>
<keyword evidence="12" id="KW-0175">Coiled coil</keyword>
<dbReference type="Pfam" id="PF04188">
    <property type="entry name" value="Mannosyl_trans2"/>
    <property type="match status" value="1"/>
</dbReference>
<reference evidence="15" key="1">
    <citation type="submission" date="2011-07" db="EMBL/GenBank/DDBJ databases">
        <authorList>
            <consortium name="Caenorhabditis brenneri Sequencing and Analysis Consortium"/>
            <person name="Wilson R.K."/>
        </authorList>
    </citation>
    <scope>NUCLEOTIDE SEQUENCE [LARGE SCALE GENOMIC DNA]</scope>
    <source>
        <strain evidence="15">PB2801</strain>
    </source>
</reference>
<keyword evidence="4 11" id="KW-0337">GPI-anchor biosynthesis</keyword>
<feature type="region of interest" description="Disordered" evidence="13">
    <location>
        <begin position="82"/>
        <end position="119"/>
    </location>
</feature>
<dbReference type="AlphaFoldDB" id="G0NK45"/>
<dbReference type="EC" id="2.4.1.-" evidence="11"/>
<feature type="transmembrane region" description="Helical" evidence="11">
    <location>
        <begin position="427"/>
        <end position="449"/>
    </location>
</feature>
<protein>
    <recommendedName>
        <fullName evidence="11">GPI mannosyltransferase 2</fullName>
        <ecNumber evidence="11">2.4.1.-</ecNumber>
    </recommendedName>
</protein>
<keyword evidence="8 11" id="KW-0256">Endoplasmic reticulum</keyword>
<evidence type="ECO:0000256" key="1">
    <source>
        <dbReference type="ARBA" id="ARBA00004477"/>
    </source>
</evidence>
<dbReference type="PANTHER" id="PTHR12468">
    <property type="entry name" value="GPI MANNOSYLTRANSFERASE 2"/>
    <property type="match status" value="1"/>
</dbReference>
<name>G0NK45_CAEBE</name>
<dbReference type="GO" id="GO:0000009">
    <property type="term" value="F:alpha-1,6-mannosyltransferase activity"/>
    <property type="evidence" value="ECO:0007669"/>
    <property type="project" value="InterPro"/>
</dbReference>
<dbReference type="GO" id="GO:0006506">
    <property type="term" value="P:GPI anchor biosynthetic process"/>
    <property type="evidence" value="ECO:0007669"/>
    <property type="project" value="UniProtKB-UniPathway"/>
</dbReference>
<organism evidence="15">
    <name type="scientific">Caenorhabditis brenneri</name>
    <name type="common">Nematode worm</name>
    <dbReference type="NCBI Taxonomy" id="135651"/>
    <lineage>
        <taxon>Eukaryota</taxon>
        <taxon>Metazoa</taxon>
        <taxon>Ecdysozoa</taxon>
        <taxon>Nematoda</taxon>
        <taxon>Chromadorea</taxon>
        <taxon>Rhabditida</taxon>
        <taxon>Rhabditina</taxon>
        <taxon>Rhabditomorpha</taxon>
        <taxon>Rhabditoidea</taxon>
        <taxon>Rhabditidae</taxon>
        <taxon>Peloderinae</taxon>
        <taxon>Caenorhabditis</taxon>
    </lineage>
</organism>
<feature type="compositionally biased region" description="Basic and acidic residues" evidence="13">
    <location>
        <begin position="83"/>
        <end position="93"/>
    </location>
</feature>
<keyword evidence="5 11" id="KW-0328">Glycosyltransferase</keyword>
<comment type="function">
    <text evidence="11">Mannosyltransferase involved in glycosylphosphatidylinositol-anchor biosynthesis.</text>
</comment>
<evidence type="ECO:0000313" key="14">
    <source>
        <dbReference type="EMBL" id="EGT32816.1"/>
    </source>
</evidence>
<evidence type="ECO:0000256" key="4">
    <source>
        <dbReference type="ARBA" id="ARBA00022502"/>
    </source>
</evidence>
<dbReference type="GO" id="GO:0031501">
    <property type="term" value="C:mannosyltransferase complex"/>
    <property type="evidence" value="ECO:0007669"/>
    <property type="project" value="TreeGrafter"/>
</dbReference>
<dbReference type="InParanoid" id="G0NK45"/>
<keyword evidence="6 11" id="KW-0808">Transferase</keyword>